<evidence type="ECO:0000313" key="3">
    <source>
        <dbReference type="Proteomes" id="UP000199662"/>
    </source>
</evidence>
<dbReference type="RefSeq" id="WP_091832192.1">
    <property type="nucleotide sequence ID" value="NZ_FNZK01000012.1"/>
</dbReference>
<protein>
    <submittedName>
        <fullName evidence="2">Uncharacterized protein</fullName>
    </submittedName>
</protein>
<keyword evidence="1" id="KW-0812">Transmembrane</keyword>
<sequence length="123" mass="13900">MVFKIWLAVGLASVTALIVIFMGILHQARIEVILYRTAITFFLIGVLWYLVESFIILYVVPYFFKKNQGQQQDAQVENSDASIQQKLANSEEEVSEAVLDTDTVNEFAPLTKEDLDQVSTPRG</sequence>
<accession>A0A1H7AC63</accession>
<dbReference type="AlphaFoldDB" id="A0A1H7AC63"/>
<keyword evidence="1" id="KW-1133">Transmembrane helix</keyword>
<feature type="transmembrane region" description="Helical" evidence="1">
    <location>
        <begin position="6"/>
        <end position="25"/>
    </location>
</feature>
<feature type="transmembrane region" description="Helical" evidence="1">
    <location>
        <begin position="37"/>
        <end position="64"/>
    </location>
</feature>
<evidence type="ECO:0000313" key="2">
    <source>
        <dbReference type="EMBL" id="SEJ63171.1"/>
    </source>
</evidence>
<reference evidence="2 3" key="1">
    <citation type="submission" date="2016-10" db="EMBL/GenBank/DDBJ databases">
        <authorList>
            <person name="de Groot N.N."/>
        </authorList>
    </citation>
    <scope>NUCLEOTIDE SEQUENCE [LARGE SCALE GENOMIC DNA]</scope>
    <source>
        <strain evidence="2 3">DSM 2179</strain>
    </source>
</reference>
<evidence type="ECO:0000256" key="1">
    <source>
        <dbReference type="SAM" id="Phobius"/>
    </source>
</evidence>
<keyword evidence="1" id="KW-0472">Membrane</keyword>
<proteinExistence type="predicted"/>
<organism evidence="2 3">
    <name type="scientific">Propionispira arboris</name>
    <dbReference type="NCBI Taxonomy" id="84035"/>
    <lineage>
        <taxon>Bacteria</taxon>
        <taxon>Bacillati</taxon>
        <taxon>Bacillota</taxon>
        <taxon>Negativicutes</taxon>
        <taxon>Selenomonadales</taxon>
        <taxon>Selenomonadaceae</taxon>
        <taxon>Propionispira</taxon>
    </lineage>
</organism>
<dbReference type="Proteomes" id="UP000199662">
    <property type="component" value="Unassembled WGS sequence"/>
</dbReference>
<keyword evidence="3" id="KW-1185">Reference proteome</keyword>
<name>A0A1H7AC63_9FIRM</name>
<dbReference type="EMBL" id="FNZK01000012">
    <property type="protein sequence ID" value="SEJ63171.1"/>
    <property type="molecule type" value="Genomic_DNA"/>
</dbReference>
<dbReference type="STRING" id="84035.SAMN05660742_11263"/>
<gene>
    <name evidence="2" type="ORF">SAMN05660742_11263</name>
</gene>